<sequence>MRRRFRPSSPKFVVCALCAALGAGPALADRADSTRSVSLSFDDRGLSDLAKGRTEIVGDVVLSQGSTLLRAERADLRETPDGFYRAFASGRPSRQASFRQGRDAPGAAVDGSADQLDYDARAATVHLLGKAYMRVEGARGRMEATGSTITYDNRADVLVVEAGSRSPNPQGRGRILYMPSAVVDASASAALRLNPSLTLGQRD</sequence>
<accession>A0ABW7H8W3</accession>
<dbReference type="Pfam" id="PF03968">
    <property type="entry name" value="LptD_N"/>
    <property type="match status" value="1"/>
</dbReference>
<comment type="caution">
    <text evidence="3">The sequence shown here is derived from an EMBL/GenBank/DDBJ whole genome shotgun (WGS) entry which is preliminary data.</text>
</comment>
<keyword evidence="1" id="KW-0732">Signal</keyword>
<dbReference type="InterPro" id="IPR005653">
    <property type="entry name" value="OstA-like_N"/>
</dbReference>
<organism evidence="3 4">
    <name type="scientific">Pelomonas candidula</name>
    <dbReference type="NCBI Taxonomy" id="3299025"/>
    <lineage>
        <taxon>Bacteria</taxon>
        <taxon>Pseudomonadati</taxon>
        <taxon>Pseudomonadota</taxon>
        <taxon>Betaproteobacteria</taxon>
        <taxon>Burkholderiales</taxon>
        <taxon>Sphaerotilaceae</taxon>
        <taxon>Roseateles</taxon>
    </lineage>
</organism>
<gene>
    <name evidence="3" type="ORF">ACG04R_06720</name>
</gene>
<evidence type="ECO:0000313" key="4">
    <source>
        <dbReference type="Proteomes" id="UP001606134"/>
    </source>
</evidence>
<feature type="signal peptide" evidence="1">
    <location>
        <begin position="1"/>
        <end position="28"/>
    </location>
</feature>
<keyword evidence="4" id="KW-1185">Reference proteome</keyword>
<dbReference type="EMBL" id="JBIGIC010000003">
    <property type="protein sequence ID" value="MFG6486356.1"/>
    <property type="molecule type" value="Genomic_DNA"/>
</dbReference>
<name>A0ABW7H8W3_9BURK</name>
<feature type="chain" id="PRO_5046402120" evidence="1">
    <location>
        <begin position="29"/>
        <end position="203"/>
    </location>
</feature>
<evidence type="ECO:0000259" key="2">
    <source>
        <dbReference type="Pfam" id="PF03968"/>
    </source>
</evidence>
<feature type="domain" description="Organic solvent tolerance-like N-terminal" evidence="2">
    <location>
        <begin position="48"/>
        <end position="154"/>
    </location>
</feature>
<evidence type="ECO:0000313" key="3">
    <source>
        <dbReference type="EMBL" id="MFG6486356.1"/>
    </source>
</evidence>
<reference evidence="3 4" key="1">
    <citation type="submission" date="2024-08" db="EMBL/GenBank/DDBJ databases">
        <authorList>
            <person name="Lu H."/>
        </authorList>
    </citation>
    <scope>NUCLEOTIDE SEQUENCE [LARGE SCALE GENOMIC DNA]</scope>
    <source>
        <strain evidence="3 4">BYS78W</strain>
    </source>
</reference>
<protein>
    <submittedName>
        <fullName evidence="3">LptA/OstA family protein</fullName>
    </submittedName>
</protein>
<dbReference type="RefSeq" id="WP_394407369.1">
    <property type="nucleotide sequence ID" value="NZ_JBIGIC010000003.1"/>
</dbReference>
<dbReference type="Proteomes" id="UP001606134">
    <property type="component" value="Unassembled WGS sequence"/>
</dbReference>
<dbReference type="Gene3D" id="2.60.450.10">
    <property type="entry name" value="Lipopolysaccharide (LPS) transport protein A like domain"/>
    <property type="match status" value="1"/>
</dbReference>
<evidence type="ECO:0000256" key="1">
    <source>
        <dbReference type="SAM" id="SignalP"/>
    </source>
</evidence>
<proteinExistence type="predicted"/>